<evidence type="ECO:0000313" key="4">
    <source>
        <dbReference type="Proteomes" id="UP000178129"/>
    </source>
</evidence>
<protein>
    <recommendedName>
        <fullName evidence="2">BPL/LPL catalytic domain-containing protein</fullName>
    </recommendedName>
</protein>
<proteinExistence type="predicted"/>
<dbReference type="Gene3D" id="3.30.930.10">
    <property type="entry name" value="Bira Bifunctional Protein, Domain 2"/>
    <property type="match status" value="1"/>
</dbReference>
<reference evidence="4" key="1">
    <citation type="submission" date="2016-03" db="EMBL/GenBank/DDBJ databases">
        <authorList>
            <person name="Ploux O."/>
        </authorList>
    </citation>
    <scope>NUCLEOTIDE SEQUENCE [LARGE SCALE GENOMIC DNA]</scope>
    <source>
        <strain evidence="4">UK7</strain>
    </source>
</reference>
<dbReference type="GO" id="GO:0033819">
    <property type="term" value="F:lipoyl(octanoyl) transferase activity"/>
    <property type="evidence" value="ECO:0007669"/>
    <property type="project" value="InterPro"/>
</dbReference>
<dbReference type="AlphaFoldDB" id="A0A1E1KUP7"/>
<dbReference type="EMBL" id="FJUW01000023">
    <property type="protein sequence ID" value="CZT01853.1"/>
    <property type="molecule type" value="Genomic_DNA"/>
</dbReference>
<sequence>MPTLPSILIRHIHLPSITPFPIAQRLQSHLVSQFLAYKASLSTPTPLSPPPPTILTFVPTAVYTTGRRELDDITPKQLKVLKAPLTPSRKTTTNRFRNPEWADVVPTLRGGQTTFHGPGQLVIYPILDLKPLPIPSALPTFSASAEVGNGEEGNEKGLESKNVPVYSQWPKGISVRCYVHLLEQCTINTLAHWTLTGIRTSNPGVWEKSGERKIAALGVHLRRNITSYGVGLNISTDMQWFDRIVACGLVGKGVVSMRDLGEEIGSWERTMINEGKIEFLARKVEEAQAAAERLGEKVDEQGRREGKRQWLETLQNKTGGQLRARLKPGTVARTWVREFARGLVGEGGEECVVKVSMEDLDVPESLMDAYKLATEPWRHDWENDW</sequence>
<dbReference type="FunCoup" id="A0A1E1KUP7">
    <property type="interactions" value="407"/>
</dbReference>
<accession>A0A1E1KUP7</accession>
<evidence type="ECO:0000256" key="1">
    <source>
        <dbReference type="SAM" id="Coils"/>
    </source>
</evidence>
<dbReference type="PANTHER" id="PTHR10993">
    <property type="entry name" value="OCTANOYLTRANSFERASE"/>
    <property type="match status" value="1"/>
</dbReference>
<dbReference type="GO" id="GO:0009249">
    <property type="term" value="P:protein lipoylation"/>
    <property type="evidence" value="ECO:0007669"/>
    <property type="project" value="InterPro"/>
</dbReference>
<dbReference type="PROSITE" id="PS51733">
    <property type="entry name" value="BPL_LPL_CATALYTIC"/>
    <property type="match status" value="1"/>
</dbReference>
<feature type="coiled-coil region" evidence="1">
    <location>
        <begin position="277"/>
        <end position="304"/>
    </location>
</feature>
<dbReference type="InterPro" id="IPR045864">
    <property type="entry name" value="aa-tRNA-synth_II/BPL/LPL"/>
</dbReference>
<keyword evidence="1" id="KW-0175">Coiled coil</keyword>
<comment type="caution">
    <text evidence="3">The sequence shown here is derived from an EMBL/GenBank/DDBJ whole genome shotgun (WGS) entry which is preliminary data.</text>
</comment>
<dbReference type="PANTHER" id="PTHR10993:SF7">
    <property type="entry name" value="LIPOYLTRANSFERASE 2, MITOCHONDRIAL-RELATED"/>
    <property type="match status" value="1"/>
</dbReference>
<dbReference type="PROSITE" id="PS01313">
    <property type="entry name" value="LIPB"/>
    <property type="match status" value="1"/>
</dbReference>
<dbReference type="InParanoid" id="A0A1E1KUP7"/>
<evidence type="ECO:0000313" key="3">
    <source>
        <dbReference type="EMBL" id="CZT01853.1"/>
    </source>
</evidence>
<name>A0A1E1KUP7_9HELO</name>
<dbReference type="STRING" id="914237.A0A1E1KUP7"/>
<dbReference type="InterPro" id="IPR020605">
    <property type="entry name" value="Octanoyltransferase_CS"/>
</dbReference>
<keyword evidence="4" id="KW-1185">Reference proteome</keyword>
<organism evidence="3 4">
    <name type="scientific">Rhynchosporium graminicola</name>
    <dbReference type="NCBI Taxonomy" id="2792576"/>
    <lineage>
        <taxon>Eukaryota</taxon>
        <taxon>Fungi</taxon>
        <taxon>Dikarya</taxon>
        <taxon>Ascomycota</taxon>
        <taxon>Pezizomycotina</taxon>
        <taxon>Leotiomycetes</taxon>
        <taxon>Helotiales</taxon>
        <taxon>Ploettnerulaceae</taxon>
        <taxon>Rhynchosporium</taxon>
    </lineage>
</organism>
<feature type="domain" description="BPL/LPL catalytic" evidence="2">
    <location>
        <begin position="48"/>
        <end position="296"/>
    </location>
</feature>
<dbReference type="SUPFAM" id="SSF55681">
    <property type="entry name" value="Class II aaRS and biotin synthetases"/>
    <property type="match status" value="1"/>
</dbReference>
<evidence type="ECO:0000259" key="2">
    <source>
        <dbReference type="PROSITE" id="PS51733"/>
    </source>
</evidence>
<dbReference type="InterPro" id="IPR004143">
    <property type="entry name" value="BPL_LPL_catalytic"/>
</dbReference>
<gene>
    <name evidence="3" type="ORF">RCO7_03600</name>
</gene>
<dbReference type="Proteomes" id="UP000178129">
    <property type="component" value="Unassembled WGS sequence"/>
</dbReference>
<dbReference type="Pfam" id="PF21948">
    <property type="entry name" value="LplA-B_cat"/>
    <property type="match status" value="1"/>
</dbReference>